<protein>
    <submittedName>
        <fullName evidence="1">Uncharacterized protein</fullName>
    </submittedName>
</protein>
<dbReference type="Proteomes" id="UP000799428">
    <property type="component" value="Unassembled WGS sequence"/>
</dbReference>
<dbReference type="OrthoDB" id="265717at2759"/>
<evidence type="ECO:0000313" key="2">
    <source>
        <dbReference type="Proteomes" id="UP000799428"/>
    </source>
</evidence>
<dbReference type="AlphaFoldDB" id="A0A6G1KFD5"/>
<accession>A0A6G1KFD5</accession>
<gene>
    <name evidence="1" type="ORF">K504DRAFT_465294</name>
</gene>
<evidence type="ECO:0000313" key="1">
    <source>
        <dbReference type="EMBL" id="KAF2711534.1"/>
    </source>
</evidence>
<proteinExistence type="predicted"/>
<keyword evidence="2" id="KW-1185">Reference proteome</keyword>
<feature type="non-terminal residue" evidence="1">
    <location>
        <position position="1"/>
    </location>
</feature>
<name>A0A6G1KFD5_9PLEO</name>
<reference evidence="1" key="1">
    <citation type="journal article" date="2020" name="Stud. Mycol.">
        <title>101 Dothideomycetes genomes: a test case for predicting lifestyles and emergence of pathogens.</title>
        <authorList>
            <person name="Haridas S."/>
            <person name="Albert R."/>
            <person name="Binder M."/>
            <person name="Bloem J."/>
            <person name="Labutti K."/>
            <person name="Salamov A."/>
            <person name="Andreopoulos B."/>
            <person name="Baker S."/>
            <person name="Barry K."/>
            <person name="Bills G."/>
            <person name="Bluhm B."/>
            <person name="Cannon C."/>
            <person name="Castanera R."/>
            <person name="Culley D."/>
            <person name="Daum C."/>
            <person name="Ezra D."/>
            <person name="Gonzalez J."/>
            <person name="Henrissat B."/>
            <person name="Kuo A."/>
            <person name="Liang C."/>
            <person name="Lipzen A."/>
            <person name="Lutzoni F."/>
            <person name="Magnuson J."/>
            <person name="Mondo S."/>
            <person name="Nolan M."/>
            <person name="Ohm R."/>
            <person name="Pangilinan J."/>
            <person name="Park H.-J."/>
            <person name="Ramirez L."/>
            <person name="Alfaro M."/>
            <person name="Sun H."/>
            <person name="Tritt A."/>
            <person name="Yoshinaga Y."/>
            <person name="Zwiers L.-H."/>
            <person name="Turgeon B."/>
            <person name="Goodwin S."/>
            <person name="Spatafora J."/>
            <person name="Crous P."/>
            <person name="Grigoriev I."/>
        </authorList>
    </citation>
    <scope>NUCLEOTIDE SEQUENCE</scope>
    <source>
        <strain evidence="1">CBS 279.74</strain>
    </source>
</reference>
<sequence length="300" mass="31393">MTAAFLIVPVPKAAVQKAIDEAYPTLLQKPKLLPLPPTLPFPAGMHPVIAASGLNNDIRQLLLQIDGPLRQSSILVPYVGRGGNSATYFAAPLVSYLAGTDTSTNKYLAGVIPALVATAAGGLTSAIGAFLPTSAAYQYDGLGPDGKQLYSSGAKWLLVPNQVSGPGVYPNAVDVHFSPVSNPALRKYTLAQLKHMINLPYILNSPFNRLSITRCQRNTYFVNNATAQVGFREGRVTFGPAGQGPGVLPGTLQKASPDGVGNYNGVHGFSACAQLVGYNASGAVAQDCEDAARTVDRTAL</sequence>
<organism evidence="1 2">
    <name type="scientific">Pleomassaria siparia CBS 279.74</name>
    <dbReference type="NCBI Taxonomy" id="1314801"/>
    <lineage>
        <taxon>Eukaryota</taxon>
        <taxon>Fungi</taxon>
        <taxon>Dikarya</taxon>
        <taxon>Ascomycota</taxon>
        <taxon>Pezizomycotina</taxon>
        <taxon>Dothideomycetes</taxon>
        <taxon>Pleosporomycetidae</taxon>
        <taxon>Pleosporales</taxon>
        <taxon>Pleomassariaceae</taxon>
        <taxon>Pleomassaria</taxon>
    </lineage>
</organism>
<dbReference type="EMBL" id="MU005767">
    <property type="protein sequence ID" value="KAF2711534.1"/>
    <property type="molecule type" value="Genomic_DNA"/>
</dbReference>